<keyword evidence="4" id="KW-1185">Reference proteome</keyword>
<dbReference type="InterPro" id="IPR043472">
    <property type="entry name" value="Macro_dom-like"/>
</dbReference>
<evidence type="ECO:0000313" key="3">
    <source>
        <dbReference type="EMBL" id="VEP11526.1"/>
    </source>
</evidence>
<dbReference type="InterPro" id="IPR002589">
    <property type="entry name" value="Macro_dom"/>
</dbReference>
<dbReference type="CDD" id="cd02901">
    <property type="entry name" value="Macro_Poa1p-like"/>
    <property type="match status" value="1"/>
</dbReference>
<protein>
    <recommendedName>
        <fullName evidence="2">Macro domain-containing protein</fullName>
    </recommendedName>
</protein>
<evidence type="ECO:0000313" key="4">
    <source>
        <dbReference type="Proteomes" id="UP000320055"/>
    </source>
</evidence>
<dbReference type="Gene3D" id="3.40.220.10">
    <property type="entry name" value="Leucine Aminopeptidase, subunit E, domain 1"/>
    <property type="match status" value="1"/>
</dbReference>
<dbReference type="Proteomes" id="UP000320055">
    <property type="component" value="Unassembled WGS sequence"/>
</dbReference>
<evidence type="ECO:0000259" key="2">
    <source>
        <dbReference type="PROSITE" id="PS51154"/>
    </source>
</evidence>
<proteinExistence type="predicted"/>
<name>A0A563VJ93_9CYAN</name>
<dbReference type="PANTHER" id="PTHR12521">
    <property type="entry name" value="PROTEIN C6ORF130"/>
    <property type="match status" value="1"/>
</dbReference>
<gene>
    <name evidence="3" type="ORF">H1P_1080013</name>
</gene>
<dbReference type="EMBL" id="CAACVJ010000011">
    <property type="protein sequence ID" value="VEP11526.1"/>
    <property type="molecule type" value="Genomic_DNA"/>
</dbReference>
<dbReference type="SUPFAM" id="SSF52949">
    <property type="entry name" value="Macro domain-like"/>
    <property type="match status" value="1"/>
</dbReference>
<sequence>MFSMKIIEYKQGNLLKENTEALVNAVNCVGVMGKGIALQFKQAFPENFKQYKKACGAKKVQPGQMFTTSTDKLFPKYIINFPTKRHWRGKSKIEDIESGLKALVESVKQFDIKFIAVPPLGCGNGGLNWAQVKSMIVNAFVELPDIQVVIFEPGDSPVEDRTKSLPKNQR</sequence>
<dbReference type="PROSITE" id="PS51154">
    <property type="entry name" value="MACRO"/>
    <property type="match status" value="1"/>
</dbReference>
<reference evidence="3 4" key="1">
    <citation type="submission" date="2019-01" db="EMBL/GenBank/DDBJ databases">
        <authorList>
            <person name="Brito A."/>
        </authorList>
    </citation>
    <scope>NUCLEOTIDE SEQUENCE [LARGE SCALE GENOMIC DNA]</scope>
    <source>
        <strain evidence="3">1</strain>
    </source>
</reference>
<dbReference type="Pfam" id="PF01661">
    <property type="entry name" value="Macro"/>
    <property type="match status" value="1"/>
</dbReference>
<evidence type="ECO:0000256" key="1">
    <source>
        <dbReference type="ARBA" id="ARBA00035885"/>
    </source>
</evidence>
<feature type="domain" description="Macro" evidence="2">
    <location>
        <begin position="1"/>
        <end position="170"/>
    </location>
</feature>
<organism evidence="3 4">
    <name type="scientific">Hyella patelloides LEGE 07179</name>
    <dbReference type="NCBI Taxonomy" id="945734"/>
    <lineage>
        <taxon>Bacteria</taxon>
        <taxon>Bacillati</taxon>
        <taxon>Cyanobacteriota</taxon>
        <taxon>Cyanophyceae</taxon>
        <taxon>Pleurocapsales</taxon>
        <taxon>Hyellaceae</taxon>
        <taxon>Hyella</taxon>
    </lineage>
</organism>
<dbReference type="InterPro" id="IPR050892">
    <property type="entry name" value="ADP-ribose_metab_enzymes"/>
</dbReference>
<dbReference type="AlphaFoldDB" id="A0A563VJ93"/>
<dbReference type="PANTHER" id="PTHR12521:SF0">
    <property type="entry name" value="ADP-RIBOSE GLYCOHYDROLASE OARD1"/>
    <property type="match status" value="1"/>
</dbReference>
<accession>A0A563VJ93</accession>
<dbReference type="SMART" id="SM00506">
    <property type="entry name" value="A1pp"/>
    <property type="match status" value="1"/>
</dbReference>
<comment type="catalytic activity">
    <reaction evidence="1">
        <text>an N-(ADP-alpha-D-ribosyl)-thymidine in DNA + H2O = a thymidine in DNA + ADP-D-ribose</text>
        <dbReference type="Rhea" id="RHEA:71655"/>
        <dbReference type="Rhea" id="RHEA-COMP:13556"/>
        <dbReference type="Rhea" id="RHEA-COMP:18051"/>
        <dbReference type="ChEBI" id="CHEBI:15377"/>
        <dbReference type="ChEBI" id="CHEBI:57967"/>
        <dbReference type="ChEBI" id="CHEBI:137386"/>
        <dbReference type="ChEBI" id="CHEBI:191199"/>
    </reaction>
    <physiologicalReaction direction="left-to-right" evidence="1">
        <dbReference type="Rhea" id="RHEA:71656"/>
    </physiologicalReaction>
</comment>
<dbReference type="GO" id="GO:0140291">
    <property type="term" value="P:peptidyl-glutamate ADP-deribosylation"/>
    <property type="evidence" value="ECO:0007669"/>
    <property type="project" value="TreeGrafter"/>
</dbReference>